<evidence type="ECO:0000313" key="2">
    <source>
        <dbReference type="Proteomes" id="UP001610444"/>
    </source>
</evidence>
<reference evidence="1 2" key="1">
    <citation type="submission" date="2024-07" db="EMBL/GenBank/DDBJ databases">
        <title>Section-level genome sequencing and comparative genomics of Aspergillus sections Usti and Cavernicolus.</title>
        <authorList>
            <consortium name="Lawrence Berkeley National Laboratory"/>
            <person name="Nybo J.L."/>
            <person name="Vesth T.C."/>
            <person name="Theobald S."/>
            <person name="Frisvad J.C."/>
            <person name="Larsen T.O."/>
            <person name="Kjaerboelling I."/>
            <person name="Rothschild-Mancinelli K."/>
            <person name="Lyhne E.K."/>
            <person name="Kogle M.E."/>
            <person name="Barry K."/>
            <person name="Clum A."/>
            <person name="Na H."/>
            <person name="Ledsgaard L."/>
            <person name="Lin J."/>
            <person name="Lipzen A."/>
            <person name="Kuo A."/>
            <person name="Riley R."/>
            <person name="Mondo S."/>
            <person name="LaButti K."/>
            <person name="Haridas S."/>
            <person name="Pangalinan J."/>
            <person name="Salamov A.A."/>
            <person name="Simmons B.A."/>
            <person name="Magnuson J.K."/>
            <person name="Chen J."/>
            <person name="Drula E."/>
            <person name="Henrissat B."/>
            <person name="Wiebenga A."/>
            <person name="Lubbers R.J."/>
            <person name="Gomes A.C."/>
            <person name="Macurrencykelacurrency M.R."/>
            <person name="Stajich J."/>
            <person name="Grigoriev I.V."/>
            <person name="Mortensen U.H."/>
            <person name="De vries R.P."/>
            <person name="Baker S.E."/>
            <person name="Andersen M.R."/>
        </authorList>
    </citation>
    <scope>NUCLEOTIDE SEQUENCE [LARGE SCALE GENOMIC DNA]</scope>
    <source>
        <strain evidence="1 2">CBS 756.74</strain>
    </source>
</reference>
<name>A0ABR4JX64_9EURO</name>
<proteinExistence type="predicted"/>
<organism evidence="1 2">
    <name type="scientific">Aspergillus pseudodeflectus</name>
    <dbReference type="NCBI Taxonomy" id="176178"/>
    <lineage>
        <taxon>Eukaryota</taxon>
        <taxon>Fungi</taxon>
        <taxon>Dikarya</taxon>
        <taxon>Ascomycota</taxon>
        <taxon>Pezizomycotina</taxon>
        <taxon>Eurotiomycetes</taxon>
        <taxon>Eurotiomycetidae</taxon>
        <taxon>Eurotiales</taxon>
        <taxon>Aspergillaceae</taxon>
        <taxon>Aspergillus</taxon>
        <taxon>Aspergillus subgen. Nidulantes</taxon>
    </lineage>
</organism>
<protein>
    <submittedName>
        <fullName evidence="1">Uncharacterized protein</fullName>
    </submittedName>
</protein>
<dbReference type="Proteomes" id="UP001610444">
    <property type="component" value="Unassembled WGS sequence"/>
</dbReference>
<dbReference type="RefSeq" id="XP_070896228.1">
    <property type="nucleotide sequence ID" value="XM_071036599.1"/>
</dbReference>
<comment type="caution">
    <text evidence="1">The sequence shown here is derived from an EMBL/GenBank/DDBJ whole genome shotgun (WGS) entry which is preliminary data.</text>
</comment>
<dbReference type="GeneID" id="98151763"/>
<gene>
    <name evidence="1" type="ORF">BJX68DRAFT_147103</name>
</gene>
<accession>A0ABR4JX64</accession>
<evidence type="ECO:0000313" key="1">
    <source>
        <dbReference type="EMBL" id="KAL2844645.1"/>
    </source>
</evidence>
<keyword evidence="2" id="KW-1185">Reference proteome</keyword>
<sequence length="133" mass="14574">MVNSDELVPARQAIFSGLFWAVISWSIPWCDIITCSTRLAQLDPVSLLRTRFAVIVLGQMSVSAPHFPLLFPRSCPSSLGQRMVSTPGSKSIRSEKLLGRPAAGSPNQFPIISCATSDNRLTDSRTMRAKQPE</sequence>
<dbReference type="EMBL" id="JBFXLR010000040">
    <property type="protein sequence ID" value="KAL2844645.1"/>
    <property type="molecule type" value="Genomic_DNA"/>
</dbReference>